<dbReference type="EC" id="2.3.2.3" evidence="6"/>
<feature type="transmembrane region" description="Helical" evidence="6">
    <location>
        <begin position="123"/>
        <end position="142"/>
    </location>
</feature>
<evidence type="ECO:0000313" key="7">
    <source>
        <dbReference type="EMBL" id="MBP2025720.1"/>
    </source>
</evidence>
<evidence type="ECO:0000256" key="1">
    <source>
        <dbReference type="ARBA" id="ARBA00004651"/>
    </source>
</evidence>
<protein>
    <recommendedName>
        <fullName evidence="6">Phosphatidylglycerol lysyltransferase</fullName>
        <ecNumber evidence="6">2.3.2.3</ecNumber>
    </recommendedName>
    <alternativeName>
        <fullName evidence="6">Lysylphosphatidylglycerol synthase</fullName>
    </alternativeName>
</protein>
<feature type="transmembrane region" description="Helical" evidence="6">
    <location>
        <begin position="7"/>
        <end position="24"/>
    </location>
</feature>
<feature type="transmembrane region" description="Helical" evidence="6">
    <location>
        <begin position="36"/>
        <end position="55"/>
    </location>
</feature>
<dbReference type="Pfam" id="PF03706">
    <property type="entry name" value="LPG_synthase_TM"/>
    <property type="match status" value="1"/>
</dbReference>
<dbReference type="RefSeq" id="WP_210061127.1">
    <property type="nucleotide sequence ID" value="NZ_JAGGLJ010000011.1"/>
</dbReference>
<evidence type="ECO:0000256" key="3">
    <source>
        <dbReference type="ARBA" id="ARBA00022692"/>
    </source>
</evidence>
<keyword evidence="6" id="KW-0808">Transferase</keyword>
<comment type="catalytic activity">
    <reaction evidence="6">
        <text>L-lysyl-tRNA(Lys) + a 1,2-diacyl-sn-glycero-3-phospho-(1'-sn-glycerol) = a 1,2-diacyl-sn-glycero-3-phospho-1'-(3'-O-L-lysyl)-sn-glycerol + tRNA(Lys)</text>
        <dbReference type="Rhea" id="RHEA:10668"/>
        <dbReference type="Rhea" id="RHEA-COMP:9696"/>
        <dbReference type="Rhea" id="RHEA-COMP:9697"/>
        <dbReference type="ChEBI" id="CHEBI:64716"/>
        <dbReference type="ChEBI" id="CHEBI:75792"/>
        <dbReference type="ChEBI" id="CHEBI:78442"/>
        <dbReference type="ChEBI" id="CHEBI:78529"/>
        <dbReference type="EC" id="2.3.2.3"/>
    </reaction>
</comment>
<comment type="similarity">
    <text evidence="6">Belongs to the LPG synthase family.</text>
</comment>
<evidence type="ECO:0000313" key="8">
    <source>
        <dbReference type="Proteomes" id="UP001519306"/>
    </source>
</evidence>
<organism evidence="7 8">
    <name type="scientific">Peptoniphilus stercorisuis</name>
    <dbReference type="NCBI Taxonomy" id="1436965"/>
    <lineage>
        <taxon>Bacteria</taxon>
        <taxon>Bacillati</taxon>
        <taxon>Bacillota</taxon>
        <taxon>Tissierellia</taxon>
        <taxon>Tissierellales</taxon>
        <taxon>Peptoniphilaceae</taxon>
        <taxon>Peptoniphilus</taxon>
    </lineage>
</organism>
<gene>
    <name evidence="6" type="primary">mprF</name>
    <name evidence="7" type="ORF">J2Z71_001264</name>
</gene>
<dbReference type="NCBIfam" id="TIGR00374">
    <property type="entry name" value="flippase-like domain"/>
    <property type="match status" value="1"/>
</dbReference>
<keyword evidence="8" id="KW-1185">Reference proteome</keyword>
<keyword evidence="2" id="KW-1003">Cell membrane</keyword>
<keyword evidence="3 6" id="KW-0812">Transmembrane</keyword>
<keyword evidence="4 6" id="KW-1133">Transmembrane helix</keyword>
<evidence type="ECO:0000256" key="4">
    <source>
        <dbReference type="ARBA" id="ARBA00022989"/>
    </source>
</evidence>
<dbReference type="PANTHER" id="PTHR39087">
    <property type="entry name" value="UPF0104 MEMBRANE PROTEIN MJ1595"/>
    <property type="match status" value="1"/>
</dbReference>
<feature type="transmembrane region" description="Helical" evidence="6">
    <location>
        <begin position="294"/>
        <end position="320"/>
    </location>
</feature>
<keyword evidence="6" id="KW-0046">Antibiotic resistance</keyword>
<feature type="transmembrane region" description="Helical" evidence="6">
    <location>
        <begin position="154"/>
        <end position="177"/>
    </location>
</feature>
<comment type="caution">
    <text evidence="7">The sequence shown here is derived from an EMBL/GenBank/DDBJ whole genome shotgun (WGS) entry which is preliminary data.</text>
</comment>
<name>A0ABS4KD83_9FIRM</name>
<comment type="function">
    <text evidence="6">Catalyzes the transfer of a lysyl group from L-lysyl-tRNA(Lys) to membrane-bound phosphatidylglycerol (PG), which produces lysylphosphatidylglycerol (LPG), a major component of the bacterial membrane with a positive net charge. LPG synthesis contributes to bacterial virulence as it is involved in the resistance mechanism against cationic antimicrobial peptides (CAMP) produces by the host's immune system (defensins, cathelicidins) and by the competing microorganisms.</text>
</comment>
<accession>A0ABS4KD83</accession>
<feature type="transmembrane region" description="Helical" evidence="6">
    <location>
        <begin position="254"/>
        <end position="274"/>
    </location>
</feature>
<dbReference type="Proteomes" id="UP001519306">
    <property type="component" value="Unassembled WGS sequence"/>
</dbReference>
<reference evidence="7 8" key="1">
    <citation type="submission" date="2021-03" db="EMBL/GenBank/DDBJ databases">
        <title>Genomic Encyclopedia of Type Strains, Phase IV (KMG-IV): sequencing the most valuable type-strain genomes for metagenomic binning, comparative biology and taxonomic classification.</title>
        <authorList>
            <person name="Goeker M."/>
        </authorList>
    </citation>
    <scope>NUCLEOTIDE SEQUENCE [LARGE SCALE GENOMIC DNA]</scope>
    <source>
        <strain evidence="7 8">DSM 27563</strain>
    </source>
</reference>
<sequence>MKKIQILKATLFFIIVGLVIYVFWNQFPPIINEIKTTNISTLILIAILGLMYQFFDGLSLRTIAKSLDSQVSIIDAWGCSLYSAFYRVITFGSATYISIIYFFKRLGLEATKGFSISTLNYMAQRIAVVLTAIIFYLINYSFMQKYFLKYQNYLLLGILITSIIIIVLILICVSENFHKLVMMIFKLDKKERFSDLKIKTEDSLSLIRNSTKDLLLDKVLLIKIIILNILKLFCWYLIPCIIFKGKYNYTLFDYVSITALAVSLIGVIPAPGAMGSTEFVFGMLFSQLMNVNSAMSGVFLYRFANFIIPTVFGAVVAIVMKFGKKTISD</sequence>
<evidence type="ECO:0000256" key="6">
    <source>
        <dbReference type="RuleBase" id="RU363042"/>
    </source>
</evidence>
<keyword evidence="6" id="KW-0443">Lipid metabolism</keyword>
<evidence type="ECO:0000256" key="5">
    <source>
        <dbReference type="ARBA" id="ARBA00023136"/>
    </source>
</evidence>
<dbReference type="InterPro" id="IPR022791">
    <property type="entry name" value="L-PG_synthase/AglD"/>
</dbReference>
<comment type="subcellular location">
    <subcellularLocation>
        <location evidence="1 6">Cell membrane</location>
        <topology evidence="1 6">Multi-pass membrane protein</topology>
    </subcellularLocation>
</comment>
<dbReference type="EMBL" id="JAGGLJ010000011">
    <property type="protein sequence ID" value="MBP2025720.1"/>
    <property type="molecule type" value="Genomic_DNA"/>
</dbReference>
<keyword evidence="5 6" id="KW-0472">Membrane</keyword>
<feature type="transmembrane region" description="Helical" evidence="6">
    <location>
        <begin position="84"/>
        <end position="103"/>
    </location>
</feature>
<dbReference type="PANTHER" id="PTHR39087:SF2">
    <property type="entry name" value="UPF0104 MEMBRANE PROTEIN MJ1595"/>
    <property type="match status" value="1"/>
</dbReference>
<evidence type="ECO:0000256" key="2">
    <source>
        <dbReference type="ARBA" id="ARBA00022475"/>
    </source>
</evidence>
<proteinExistence type="inferred from homology"/>
<feature type="transmembrane region" description="Helical" evidence="6">
    <location>
        <begin position="220"/>
        <end position="242"/>
    </location>
</feature>